<feature type="region of interest" description="Disordered" evidence="1">
    <location>
        <begin position="29"/>
        <end position="103"/>
    </location>
</feature>
<feature type="compositionally biased region" description="Acidic residues" evidence="1">
    <location>
        <begin position="150"/>
        <end position="159"/>
    </location>
</feature>
<dbReference type="AlphaFoldDB" id="A0A2U1Q780"/>
<evidence type="ECO:0000256" key="1">
    <source>
        <dbReference type="SAM" id="MobiDB-lite"/>
    </source>
</evidence>
<dbReference type="Proteomes" id="UP000245207">
    <property type="component" value="Unassembled WGS sequence"/>
</dbReference>
<feature type="compositionally biased region" description="Polar residues" evidence="1">
    <location>
        <begin position="1"/>
        <end position="11"/>
    </location>
</feature>
<gene>
    <name evidence="2" type="ORF">CTI12_AA066190</name>
</gene>
<name>A0A2U1Q780_ARTAN</name>
<dbReference type="OrthoDB" id="1429861at2759"/>
<feature type="compositionally biased region" description="Basic and acidic residues" evidence="1">
    <location>
        <begin position="41"/>
        <end position="51"/>
    </location>
</feature>
<feature type="compositionally biased region" description="Basic and acidic residues" evidence="1">
    <location>
        <begin position="88"/>
        <end position="100"/>
    </location>
</feature>
<evidence type="ECO:0000313" key="2">
    <source>
        <dbReference type="EMBL" id="PWA93870.1"/>
    </source>
</evidence>
<evidence type="ECO:0000313" key="3">
    <source>
        <dbReference type="Proteomes" id="UP000245207"/>
    </source>
</evidence>
<reference evidence="2 3" key="1">
    <citation type="journal article" date="2018" name="Mol. Plant">
        <title>The genome of Artemisia annua provides insight into the evolution of Asteraceae family and artemisinin biosynthesis.</title>
        <authorList>
            <person name="Shen Q."/>
            <person name="Zhang L."/>
            <person name="Liao Z."/>
            <person name="Wang S."/>
            <person name="Yan T."/>
            <person name="Shi P."/>
            <person name="Liu M."/>
            <person name="Fu X."/>
            <person name="Pan Q."/>
            <person name="Wang Y."/>
            <person name="Lv Z."/>
            <person name="Lu X."/>
            <person name="Zhang F."/>
            <person name="Jiang W."/>
            <person name="Ma Y."/>
            <person name="Chen M."/>
            <person name="Hao X."/>
            <person name="Li L."/>
            <person name="Tang Y."/>
            <person name="Lv G."/>
            <person name="Zhou Y."/>
            <person name="Sun X."/>
            <person name="Brodelius P.E."/>
            <person name="Rose J.K.C."/>
            <person name="Tang K."/>
        </authorList>
    </citation>
    <scope>NUCLEOTIDE SEQUENCE [LARGE SCALE GENOMIC DNA]</scope>
    <source>
        <strain evidence="3">cv. Huhao1</strain>
        <tissue evidence="2">Leaf</tissue>
    </source>
</reference>
<keyword evidence="3" id="KW-1185">Reference proteome</keyword>
<dbReference type="EMBL" id="PKPP01000350">
    <property type="protein sequence ID" value="PWA93870.1"/>
    <property type="molecule type" value="Genomic_DNA"/>
</dbReference>
<comment type="caution">
    <text evidence="2">The sequence shown here is derived from an EMBL/GenBank/DDBJ whole genome shotgun (WGS) entry which is preliminary data.</text>
</comment>
<accession>A0A2U1Q780</accession>
<protein>
    <submittedName>
        <fullName evidence="2">Uncharacterized protein</fullName>
    </submittedName>
</protein>
<sequence length="159" mass="18002">MNKGSKASASSEPEHVERIGFVMEVGSPKQVSHRVSYKGSGGEKDTYETKSYRSYNDKQTGSYGRATKTKTASAGEFQWKNGTSGTRSEYKQTETRRYGDKNGYTEVYNEQRFRNVSYDNNYRSKNVVTYDYGDSDDDSDYGGGYCDGYGYDDDDDSDY</sequence>
<proteinExistence type="predicted"/>
<feature type="compositionally biased region" description="Polar residues" evidence="1">
    <location>
        <begin position="52"/>
        <end position="62"/>
    </location>
</feature>
<feature type="region of interest" description="Disordered" evidence="1">
    <location>
        <begin position="1"/>
        <end position="20"/>
    </location>
</feature>
<organism evidence="2 3">
    <name type="scientific">Artemisia annua</name>
    <name type="common">Sweet wormwood</name>
    <dbReference type="NCBI Taxonomy" id="35608"/>
    <lineage>
        <taxon>Eukaryota</taxon>
        <taxon>Viridiplantae</taxon>
        <taxon>Streptophyta</taxon>
        <taxon>Embryophyta</taxon>
        <taxon>Tracheophyta</taxon>
        <taxon>Spermatophyta</taxon>
        <taxon>Magnoliopsida</taxon>
        <taxon>eudicotyledons</taxon>
        <taxon>Gunneridae</taxon>
        <taxon>Pentapetalae</taxon>
        <taxon>asterids</taxon>
        <taxon>campanulids</taxon>
        <taxon>Asterales</taxon>
        <taxon>Asteraceae</taxon>
        <taxon>Asteroideae</taxon>
        <taxon>Anthemideae</taxon>
        <taxon>Artemisiinae</taxon>
        <taxon>Artemisia</taxon>
    </lineage>
</organism>
<feature type="region of interest" description="Disordered" evidence="1">
    <location>
        <begin position="129"/>
        <end position="159"/>
    </location>
</feature>